<name>A0A606NLL9_SALET</name>
<accession>A0A606NLL9</accession>
<comment type="caution">
    <text evidence="1">The sequence shown here is derived from an EMBL/GenBank/DDBJ whole genome shotgun (WGS) entry which is preliminary data.</text>
</comment>
<dbReference type="EMBL" id="AAKQSY010000022">
    <property type="protein sequence ID" value="ECU6931283.1"/>
    <property type="molecule type" value="Genomic_DNA"/>
</dbReference>
<protein>
    <submittedName>
        <fullName evidence="1">Uncharacterized protein</fullName>
    </submittedName>
</protein>
<evidence type="ECO:0000313" key="1">
    <source>
        <dbReference type="EMBL" id="ECU6931283.1"/>
    </source>
</evidence>
<proteinExistence type="predicted"/>
<sequence length="100" mass="11743">MKQCKFAYPWISGKRRHSEVKPDKSQLKEGIFYVILHIIRKLFCLRGKKINQVTIENACASLSSQKTGWHDKKWTKWSNFTLKQQKTTIKIHLIATNAIK</sequence>
<dbReference type="AlphaFoldDB" id="A0A606NLL9"/>
<reference evidence="1" key="1">
    <citation type="submission" date="2018-07" db="EMBL/GenBank/DDBJ databases">
        <authorList>
            <consortium name="PulseNet: The National Subtyping Network for Foodborne Disease Surveillance"/>
            <person name="Tarr C.L."/>
            <person name="Trees E."/>
            <person name="Katz L.S."/>
            <person name="Carleton-Romer H.A."/>
            <person name="Stroika S."/>
            <person name="Kucerova Z."/>
            <person name="Roache K.F."/>
            <person name="Sabol A.L."/>
            <person name="Besser J."/>
            <person name="Gerner-Smidt P."/>
        </authorList>
    </citation>
    <scope>NUCLEOTIDE SEQUENCE</scope>
    <source>
        <strain evidence="1">PNUSAS002073</strain>
    </source>
</reference>
<gene>
    <name evidence="1" type="ORF">A8D33_20140</name>
</gene>
<organism evidence="1">
    <name type="scientific">Salmonella enterica subsp. enterica serovar Cerro</name>
    <dbReference type="NCBI Taxonomy" id="340188"/>
    <lineage>
        <taxon>Bacteria</taxon>
        <taxon>Pseudomonadati</taxon>
        <taxon>Pseudomonadota</taxon>
        <taxon>Gammaproteobacteria</taxon>
        <taxon>Enterobacterales</taxon>
        <taxon>Enterobacteriaceae</taxon>
        <taxon>Salmonella</taxon>
    </lineage>
</organism>